<dbReference type="EMBL" id="MOOB01000137">
    <property type="protein sequence ID" value="OQE69360.1"/>
    <property type="molecule type" value="Genomic_DNA"/>
</dbReference>
<accession>A0A1V6X2J1</accession>
<comment type="caution">
    <text evidence="1">The sequence shown here is derived from an EMBL/GenBank/DDBJ whole genome shotgun (WGS) entry which is preliminary data.</text>
</comment>
<dbReference type="Proteomes" id="UP000191691">
    <property type="component" value="Unassembled WGS sequence"/>
</dbReference>
<keyword evidence="2" id="KW-1185">Reference proteome</keyword>
<dbReference type="STRING" id="60175.A0A1V6X2J1"/>
<evidence type="ECO:0000313" key="2">
    <source>
        <dbReference type="Proteomes" id="UP000191691"/>
    </source>
</evidence>
<protein>
    <submittedName>
        <fullName evidence="1">Uncharacterized protein</fullName>
    </submittedName>
</protein>
<gene>
    <name evidence="1" type="ORF">PENNAL_c0137G11045</name>
</gene>
<proteinExistence type="predicted"/>
<organism evidence="1 2">
    <name type="scientific">Penicillium nalgiovense</name>
    <dbReference type="NCBI Taxonomy" id="60175"/>
    <lineage>
        <taxon>Eukaryota</taxon>
        <taxon>Fungi</taxon>
        <taxon>Dikarya</taxon>
        <taxon>Ascomycota</taxon>
        <taxon>Pezizomycotina</taxon>
        <taxon>Eurotiomycetes</taxon>
        <taxon>Eurotiomycetidae</taxon>
        <taxon>Eurotiales</taxon>
        <taxon>Aspergillaceae</taxon>
        <taxon>Penicillium</taxon>
    </lineage>
</organism>
<evidence type="ECO:0000313" key="1">
    <source>
        <dbReference type="EMBL" id="OQE69360.1"/>
    </source>
</evidence>
<reference evidence="2" key="1">
    <citation type="journal article" date="2017" name="Nat. Microbiol.">
        <title>Global analysis of biosynthetic gene clusters reveals vast potential of secondary metabolite production in Penicillium species.</title>
        <authorList>
            <person name="Nielsen J.C."/>
            <person name="Grijseels S."/>
            <person name="Prigent S."/>
            <person name="Ji B."/>
            <person name="Dainat J."/>
            <person name="Nielsen K.F."/>
            <person name="Frisvad J.C."/>
            <person name="Workman M."/>
            <person name="Nielsen J."/>
        </authorList>
    </citation>
    <scope>NUCLEOTIDE SEQUENCE [LARGE SCALE GENOMIC DNA]</scope>
    <source>
        <strain evidence="2">IBT 13039</strain>
    </source>
</reference>
<dbReference type="AlphaFoldDB" id="A0A1V6X2J1"/>
<name>A0A1V6X2J1_PENNA</name>
<sequence length="133" mass="15302">MLGDRDAQLDAEESSYGQQSIWRHVYDLMKYDSAACHLGPYCWLDPKGKKHYRLRTQTLRRLVTYAEKGGILETHRDVPDEIKRIINIRIHIIHIMHFARINGSSVSPGFCIAEYTFPLANVYVKCDHGLGQA</sequence>